<dbReference type="InterPro" id="IPR023883">
    <property type="entry name" value="CHP03980_redox-disulphide"/>
</dbReference>
<dbReference type="STRING" id="483547.GSUB_10255"/>
<dbReference type="Gene3D" id="1.10.3910.10">
    <property type="entry name" value="SP0561-like"/>
    <property type="match status" value="1"/>
</dbReference>
<organism evidence="2 3">
    <name type="scientific">Geoalkalibacter subterraneus</name>
    <dbReference type="NCBI Taxonomy" id="483547"/>
    <lineage>
        <taxon>Bacteria</taxon>
        <taxon>Pseudomonadati</taxon>
        <taxon>Thermodesulfobacteriota</taxon>
        <taxon>Desulfuromonadia</taxon>
        <taxon>Desulfuromonadales</taxon>
        <taxon>Geoalkalibacteraceae</taxon>
        <taxon>Geoalkalibacter</taxon>
    </lineage>
</organism>
<evidence type="ECO:0000313" key="2">
    <source>
        <dbReference type="EMBL" id="AJF06860.1"/>
    </source>
</evidence>
<accession>A0A0B5FRT1</accession>
<feature type="domain" description="DUF1858" evidence="1">
    <location>
        <begin position="2"/>
        <end position="55"/>
    </location>
</feature>
<dbReference type="PANTHER" id="PTHR39341">
    <property type="entry name" value="BSL7085 PROTEIN"/>
    <property type="match status" value="1"/>
</dbReference>
<evidence type="ECO:0000313" key="3">
    <source>
        <dbReference type="Proteomes" id="UP000035036"/>
    </source>
</evidence>
<proteinExistence type="predicted"/>
<dbReference type="Proteomes" id="UP000035036">
    <property type="component" value="Chromosome"/>
</dbReference>
<dbReference type="Pfam" id="PF08984">
    <property type="entry name" value="DUF1858"/>
    <property type="match status" value="1"/>
</dbReference>
<dbReference type="HOGENOM" id="CLU_180540_1_1_7"/>
<dbReference type="NCBIfam" id="TIGR03980">
    <property type="entry name" value="prismane_assoc"/>
    <property type="match status" value="1"/>
</dbReference>
<name>A0A0B5FRT1_9BACT</name>
<dbReference type="InterPro" id="IPR038062">
    <property type="entry name" value="ScdA-like_N_sf"/>
</dbReference>
<dbReference type="EMBL" id="CP010311">
    <property type="protein sequence ID" value="AJF06860.1"/>
    <property type="molecule type" value="Genomic_DNA"/>
</dbReference>
<dbReference type="PANTHER" id="PTHR39341:SF1">
    <property type="entry name" value="DUF1858 DOMAIN-CONTAINING PROTEIN"/>
    <property type="match status" value="1"/>
</dbReference>
<dbReference type="RefSeq" id="WP_040200666.1">
    <property type="nucleotide sequence ID" value="NZ_CP010311.1"/>
</dbReference>
<evidence type="ECO:0000259" key="1">
    <source>
        <dbReference type="Pfam" id="PF08984"/>
    </source>
</evidence>
<dbReference type="SUPFAM" id="SSF140683">
    <property type="entry name" value="SP0561-like"/>
    <property type="match status" value="1"/>
</dbReference>
<reference evidence="2 3" key="1">
    <citation type="journal article" date="2015" name="Genome Announc.">
        <title>Genomes of Geoalkalibacter ferrihydriticus Z-0531T and Geoalkalibacter subterraneus Red1T, Two Haloalkaliphilic Metal-Reducing Deltaproteobacteria.</title>
        <authorList>
            <person name="Badalamenti J.P."/>
            <person name="Krajmalnik-Brown R."/>
            <person name="Torres C.I."/>
            <person name="Bond D.R."/>
        </authorList>
    </citation>
    <scope>NUCLEOTIDE SEQUENCE [LARGE SCALE GENOMIC DNA]</scope>
    <source>
        <strain evidence="2 3">Red1</strain>
    </source>
</reference>
<dbReference type="InterPro" id="IPR015077">
    <property type="entry name" value="DUF1858"/>
</dbReference>
<protein>
    <submittedName>
        <fullName evidence="2">Disulfide oxidoreductase</fullName>
    </submittedName>
</protein>
<gene>
    <name evidence="2" type="ORF">GSUB_10255</name>
</gene>
<keyword evidence="3" id="KW-1185">Reference proteome</keyword>
<dbReference type="OrthoDB" id="5397989at2"/>
<dbReference type="KEGG" id="gsb:GSUB_10255"/>
<sequence>MITKDMIIADVIRNHPETIAVFQKFGLSCRECQIADFEEVEHGAGVHEVDLEQLLAELNKVCQKQD</sequence>
<dbReference type="AlphaFoldDB" id="A0A0B5FRT1"/>